<reference evidence="4 5" key="1">
    <citation type="submission" date="2016-08" db="EMBL/GenBank/DDBJ databases">
        <title>Complete genome sequence of Fictibacillus arsenicus G25-54, a strain with toxicity to nematodes and a potential arsenic-resistance activity.</title>
        <authorList>
            <person name="Zheng Z."/>
        </authorList>
    </citation>
    <scope>NUCLEOTIDE SEQUENCE [LARGE SCALE GENOMIC DNA]</scope>
    <source>
        <strain evidence="4 5">G25-54</strain>
    </source>
</reference>
<name>A0A1B1Z4R0_9BACL</name>
<evidence type="ECO:0000256" key="1">
    <source>
        <dbReference type="ARBA" id="ARBA00008324"/>
    </source>
</evidence>
<dbReference type="Pfam" id="PF03061">
    <property type="entry name" value="4HBT"/>
    <property type="match status" value="1"/>
</dbReference>
<accession>A0A1B1Z4R0</accession>
<dbReference type="EMBL" id="CP016761">
    <property type="protein sequence ID" value="ANX12401.1"/>
    <property type="molecule type" value="Genomic_DNA"/>
</dbReference>
<evidence type="ECO:0000313" key="4">
    <source>
        <dbReference type="EMBL" id="ANX12401.1"/>
    </source>
</evidence>
<protein>
    <recommendedName>
        <fullName evidence="3">Thioesterase domain-containing protein</fullName>
    </recommendedName>
</protein>
<feature type="domain" description="Thioesterase" evidence="3">
    <location>
        <begin position="38"/>
        <end position="113"/>
    </location>
</feature>
<dbReference type="InterPro" id="IPR003736">
    <property type="entry name" value="PAAI_dom"/>
</dbReference>
<dbReference type="AlphaFoldDB" id="A0A1B1Z4R0"/>
<dbReference type="InterPro" id="IPR006683">
    <property type="entry name" value="Thioestr_dom"/>
</dbReference>
<sequence length="124" mass="13819">MFIQQPFDEFLGLQYERIDEKSVRVVLPIKRLYLNSLGVVHGGIISSLADVAMCNTIEADENNIQKVVTVDLNVTFLKGAKGDCLLAHAHLVKEGRNLTHADCLIYDEEDQLIAKAKGVFFNNS</sequence>
<dbReference type="InterPro" id="IPR029069">
    <property type="entry name" value="HotDog_dom_sf"/>
</dbReference>
<keyword evidence="5" id="KW-1185">Reference proteome</keyword>
<dbReference type="OrthoDB" id="2139465at2"/>
<dbReference type="STRING" id="255247.ABE41_010300"/>
<keyword evidence="2" id="KW-0378">Hydrolase</keyword>
<dbReference type="KEGG" id="far:ABE41_010300"/>
<evidence type="ECO:0000256" key="2">
    <source>
        <dbReference type="ARBA" id="ARBA00022801"/>
    </source>
</evidence>
<dbReference type="PANTHER" id="PTHR21660">
    <property type="entry name" value="THIOESTERASE SUPERFAMILY MEMBER-RELATED"/>
    <property type="match status" value="1"/>
</dbReference>
<organism evidence="4 5">
    <name type="scientific">Fictibacillus arsenicus</name>
    <dbReference type="NCBI Taxonomy" id="255247"/>
    <lineage>
        <taxon>Bacteria</taxon>
        <taxon>Bacillati</taxon>
        <taxon>Bacillota</taxon>
        <taxon>Bacilli</taxon>
        <taxon>Bacillales</taxon>
        <taxon>Fictibacillaceae</taxon>
        <taxon>Fictibacillus</taxon>
    </lineage>
</organism>
<gene>
    <name evidence="4" type="ORF">ABE41_010300</name>
</gene>
<evidence type="ECO:0000259" key="3">
    <source>
        <dbReference type="Pfam" id="PF03061"/>
    </source>
</evidence>
<dbReference type="GO" id="GO:0047617">
    <property type="term" value="F:fatty acyl-CoA hydrolase activity"/>
    <property type="evidence" value="ECO:0007669"/>
    <property type="project" value="InterPro"/>
</dbReference>
<dbReference type="RefSeq" id="WP_066289706.1">
    <property type="nucleotide sequence ID" value="NZ_CP016761.1"/>
</dbReference>
<dbReference type="Proteomes" id="UP000077412">
    <property type="component" value="Chromosome"/>
</dbReference>
<dbReference type="NCBIfam" id="TIGR00369">
    <property type="entry name" value="unchar_dom_1"/>
    <property type="match status" value="1"/>
</dbReference>
<proteinExistence type="inferred from homology"/>
<comment type="similarity">
    <text evidence="1">Belongs to the thioesterase PaaI family.</text>
</comment>
<dbReference type="SUPFAM" id="SSF54637">
    <property type="entry name" value="Thioesterase/thiol ester dehydrase-isomerase"/>
    <property type="match status" value="1"/>
</dbReference>
<evidence type="ECO:0000313" key="5">
    <source>
        <dbReference type="Proteomes" id="UP000077412"/>
    </source>
</evidence>
<dbReference type="Gene3D" id="3.10.129.10">
    <property type="entry name" value="Hotdog Thioesterase"/>
    <property type="match status" value="1"/>
</dbReference>
<dbReference type="InterPro" id="IPR039298">
    <property type="entry name" value="ACOT13"/>
</dbReference>
<dbReference type="CDD" id="cd03443">
    <property type="entry name" value="PaaI_thioesterase"/>
    <property type="match status" value="1"/>
</dbReference>
<dbReference type="PANTHER" id="PTHR21660:SF1">
    <property type="entry name" value="ACYL-COENZYME A THIOESTERASE 13"/>
    <property type="match status" value="1"/>
</dbReference>